<sequence length="148" mass="15332">MAVLQSTFAEDIPVGYPGMEADGELSNILTRVLESGTVGFGKAVYQGTNDRGAVTTPSANLLGFTIANKTLPVTADRAADTYAAKDSLRVKNRGKIWVLAGAAVADRDPVFVTAAGAITNVSTGNTAATGWEFDDTAASGAPVRIVRR</sequence>
<organism evidence="1 2">
    <name type="scientific">Sphingomonas xinjiangensis</name>
    <dbReference type="NCBI Taxonomy" id="643568"/>
    <lineage>
        <taxon>Bacteria</taxon>
        <taxon>Pseudomonadati</taxon>
        <taxon>Pseudomonadota</taxon>
        <taxon>Alphaproteobacteria</taxon>
        <taxon>Sphingomonadales</taxon>
        <taxon>Sphingomonadaceae</taxon>
        <taxon>Sphingomonas</taxon>
    </lineage>
</organism>
<gene>
    <name evidence="1" type="ORF">FHT02_000539</name>
</gene>
<dbReference type="EMBL" id="JACIJF010000001">
    <property type="protein sequence ID" value="MBB5709333.1"/>
    <property type="molecule type" value="Genomic_DNA"/>
</dbReference>
<keyword evidence="2" id="KW-1185">Reference proteome</keyword>
<evidence type="ECO:0000313" key="2">
    <source>
        <dbReference type="Proteomes" id="UP000527143"/>
    </source>
</evidence>
<dbReference type="AlphaFoldDB" id="A0A840YPF4"/>
<proteinExistence type="predicted"/>
<reference evidence="1 2" key="1">
    <citation type="submission" date="2020-08" db="EMBL/GenBank/DDBJ databases">
        <title>Genomic Encyclopedia of Type Strains, Phase IV (KMG-IV): sequencing the most valuable type-strain genomes for metagenomic binning, comparative biology and taxonomic classification.</title>
        <authorList>
            <person name="Goeker M."/>
        </authorList>
    </citation>
    <scope>NUCLEOTIDE SEQUENCE [LARGE SCALE GENOMIC DNA]</scope>
    <source>
        <strain evidence="1 2">DSM 26736</strain>
    </source>
</reference>
<name>A0A840YPF4_9SPHN</name>
<evidence type="ECO:0008006" key="3">
    <source>
        <dbReference type="Google" id="ProtNLM"/>
    </source>
</evidence>
<dbReference type="InterPro" id="IPR054438">
    <property type="entry name" value="Struct_cement_gp24/gp6"/>
</dbReference>
<dbReference type="Proteomes" id="UP000527143">
    <property type="component" value="Unassembled WGS sequence"/>
</dbReference>
<comment type="caution">
    <text evidence="1">The sequence shown here is derived from an EMBL/GenBank/DDBJ whole genome shotgun (WGS) entry which is preliminary data.</text>
</comment>
<accession>A0A840YPF4</accession>
<dbReference type="Pfam" id="PF22758">
    <property type="entry name" value="Phage_cement"/>
    <property type="match status" value="1"/>
</dbReference>
<protein>
    <recommendedName>
        <fullName evidence="3">Bacteriophage lambda head decoration protein D</fullName>
    </recommendedName>
</protein>
<evidence type="ECO:0000313" key="1">
    <source>
        <dbReference type="EMBL" id="MBB5709333.1"/>
    </source>
</evidence>
<dbReference type="RefSeq" id="WP_184083936.1">
    <property type="nucleotide sequence ID" value="NZ_JACIJF010000001.1"/>
</dbReference>